<accession>A0ABT9NY46</accession>
<protein>
    <recommendedName>
        <fullName evidence="4">Integral membrane protein</fullName>
    </recommendedName>
</protein>
<evidence type="ECO:0000313" key="3">
    <source>
        <dbReference type="Proteomes" id="UP001235712"/>
    </source>
</evidence>
<feature type="transmembrane region" description="Helical" evidence="1">
    <location>
        <begin position="20"/>
        <end position="44"/>
    </location>
</feature>
<feature type="transmembrane region" description="Helical" evidence="1">
    <location>
        <begin position="56"/>
        <end position="76"/>
    </location>
</feature>
<name>A0ABT9NY46_9ACTN</name>
<evidence type="ECO:0000313" key="2">
    <source>
        <dbReference type="EMBL" id="MDP9825364.1"/>
    </source>
</evidence>
<evidence type="ECO:0000256" key="1">
    <source>
        <dbReference type="SAM" id="Phobius"/>
    </source>
</evidence>
<keyword evidence="1" id="KW-1133">Transmembrane helix</keyword>
<feature type="transmembrane region" description="Helical" evidence="1">
    <location>
        <begin position="106"/>
        <end position="126"/>
    </location>
</feature>
<evidence type="ECO:0008006" key="4">
    <source>
        <dbReference type="Google" id="ProtNLM"/>
    </source>
</evidence>
<sequence>MASQESPADRGEVDEGRDGLRLLVAVLVGVEAVALLAGAVALVIEGVGAERPANDIGLAVVAAVIGVALAGCARAIRSGARWTRGPVITWQLLQAGVGMPVSASSLWYVGIPILAVAVVVGFLVAGRHVITRDEQRT</sequence>
<keyword evidence="1" id="KW-0472">Membrane</keyword>
<dbReference type="EMBL" id="JAUSQZ010000001">
    <property type="protein sequence ID" value="MDP9825364.1"/>
    <property type="molecule type" value="Genomic_DNA"/>
</dbReference>
<proteinExistence type="predicted"/>
<organism evidence="2 3">
    <name type="scientific">Kineosporia succinea</name>
    <dbReference type="NCBI Taxonomy" id="84632"/>
    <lineage>
        <taxon>Bacteria</taxon>
        <taxon>Bacillati</taxon>
        <taxon>Actinomycetota</taxon>
        <taxon>Actinomycetes</taxon>
        <taxon>Kineosporiales</taxon>
        <taxon>Kineosporiaceae</taxon>
        <taxon>Kineosporia</taxon>
    </lineage>
</organism>
<dbReference type="RefSeq" id="WP_307239068.1">
    <property type="nucleotide sequence ID" value="NZ_JAUSQZ010000001.1"/>
</dbReference>
<keyword evidence="1" id="KW-0812">Transmembrane</keyword>
<comment type="caution">
    <text evidence="2">The sequence shown here is derived from an EMBL/GenBank/DDBJ whole genome shotgun (WGS) entry which is preliminary data.</text>
</comment>
<reference evidence="2 3" key="1">
    <citation type="submission" date="2023-07" db="EMBL/GenBank/DDBJ databases">
        <title>Sequencing the genomes of 1000 actinobacteria strains.</title>
        <authorList>
            <person name="Klenk H.-P."/>
        </authorList>
    </citation>
    <scope>NUCLEOTIDE SEQUENCE [LARGE SCALE GENOMIC DNA]</scope>
    <source>
        <strain evidence="2 3">DSM 44388</strain>
    </source>
</reference>
<keyword evidence="3" id="KW-1185">Reference proteome</keyword>
<gene>
    <name evidence="2" type="ORF">J2S57_001113</name>
</gene>
<dbReference type="Proteomes" id="UP001235712">
    <property type="component" value="Unassembled WGS sequence"/>
</dbReference>